<evidence type="ECO:0000313" key="4">
    <source>
        <dbReference type="EMBL" id="KAK1375274.1"/>
    </source>
</evidence>
<evidence type="ECO:0000256" key="1">
    <source>
        <dbReference type="SAM" id="MobiDB-lite"/>
    </source>
</evidence>
<protein>
    <recommendedName>
        <fullName evidence="3">F-box domain-containing protein</fullName>
    </recommendedName>
</protein>
<comment type="caution">
    <text evidence="4">The sequence shown here is derived from an EMBL/GenBank/DDBJ whole genome shotgun (WGS) entry which is preliminary data.</text>
</comment>
<name>A0AAD8MJT2_9APIA</name>
<sequence length="132" mass="15151">MSWAGMPADILFIIFGLLRHLNNLNFLDLYQCVVVCRSWRFVAKQKWQTHILLTTPWLLQEEKNIENHNILFNTNPYSIQSFTRSSDRKSRSSANSTPVGPPPTITNARTVFLYSSVRLGRPALSEQSKTVL</sequence>
<dbReference type="Pfam" id="PF12937">
    <property type="entry name" value="F-box-like"/>
    <property type="match status" value="1"/>
</dbReference>
<organism evidence="4 5">
    <name type="scientific">Heracleum sosnowskyi</name>
    <dbReference type="NCBI Taxonomy" id="360622"/>
    <lineage>
        <taxon>Eukaryota</taxon>
        <taxon>Viridiplantae</taxon>
        <taxon>Streptophyta</taxon>
        <taxon>Embryophyta</taxon>
        <taxon>Tracheophyta</taxon>
        <taxon>Spermatophyta</taxon>
        <taxon>Magnoliopsida</taxon>
        <taxon>eudicotyledons</taxon>
        <taxon>Gunneridae</taxon>
        <taxon>Pentapetalae</taxon>
        <taxon>asterids</taxon>
        <taxon>campanulids</taxon>
        <taxon>Apiales</taxon>
        <taxon>Apiaceae</taxon>
        <taxon>Apioideae</taxon>
        <taxon>apioid superclade</taxon>
        <taxon>Tordylieae</taxon>
        <taxon>Tordyliinae</taxon>
        <taxon>Heracleum</taxon>
    </lineage>
</organism>
<keyword evidence="2" id="KW-0732">Signal</keyword>
<feature type="region of interest" description="Disordered" evidence="1">
    <location>
        <begin position="82"/>
        <end position="104"/>
    </location>
</feature>
<dbReference type="Gene3D" id="1.20.1280.50">
    <property type="match status" value="1"/>
</dbReference>
<evidence type="ECO:0000259" key="3">
    <source>
        <dbReference type="Pfam" id="PF12937"/>
    </source>
</evidence>
<evidence type="ECO:0000313" key="5">
    <source>
        <dbReference type="Proteomes" id="UP001237642"/>
    </source>
</evidence>
<dbReference type="EMBL" id="JAUIZM010000007">
    <property type="protein sequence ID" value="KAK1375274.1"/>
    <property type="molecule type" value="Genomic_DNA"/>
</dbReference>
<gene>
    <name evidence="4" type="ORF">POM88_031467</name>
</gene>
<dbReference type="SUPFAM" id="SSF81383">
    <property type="entry name" value="F-box domain"/>
    <property type="match status" value="1"/>
</dbReference>
<reference evidence="4" key="1">
    <citation type="submission" date="2023-02" db="EMBL/GenBank/DDBJ databases">
        <title>Genome of toxic invasive species Heracleum sosnowskyi carries increased number of genes despite the absence of recent whole-genome duplications.</title>
        <authorList>
            <person name="Schelkunov M."/>
            <person name="Shtratnikova V."/>
            <person name="Makarenko M."/>
            <person name="Klepikova A."/>
            <person name="Omelchenko D."/>
            <person name="Novikova G."/>
            <person name="Obukhova E."/>
            <person name="Bogdanov V."/>
            <person name="Penin A."/>
            <person name="Logacheva M."/>
        </authorList>
    </citation>
    <scope>NUCLEOTIDE SEQUENCE</scope>
    <source>
        <strain evidence="4">Hsosn_3</strain>
        <tissue evidence="4">Leaf</tissue>
    </source>
</reference>
<dbReference type="InterPro" id="IPR001810">
    <property type="entry name" value="F-box_dom"/>
</dbReference>
<feature type="chain" id="PRO_5042092669" description="F-box domain-containing protein" evidence="2">
    <location>
        <begin position="24"/>
        <end position="132"/>
    </location>
</feature>
<evidence type="ECO:0000256" key="2">
    <source>
        <dbReference type="SAM" id="SignalP"/>
    </source>
</evidence>
<feature type="domain" description="F-box" evidence="3">
    <location>
        <begin position="3"/>
        <end position="47"/>
    </location>
</feature>
<feature type="signal peptide" evidence="2">
    <location>
        <begin position="1"/>
        <end position="23"/>
    </location>
</feature>
<dbReference type="Proteomes" id="UP001237642">
    <property type="component" value="Unassembled WGS sequence"/>
</dbReference>
<proteinExistence type="predicted"/>
<reference evidence="4" key="2">
    <citation type="submission" date="2023-05" db="EMBL/GenBank/DDBJ databases">
        <authorList>
            <person name="Schelkunov M.I."/>
        </authorList>
    </citation>
    <scope>NUCLEOTIDE SEQUENCE</scope>
    <source>
        <strain evidence="4">Hsosn_3</strain>
        <tissue evidence="4">Leaf</tissue>
    </source>
</reference>
<dbReference type="InterPro" id="IPR036047">
    <property type="entry name" value="F-box-like_dom_sf"/>
</dbReference>
<keyword evidence="5" id="KW-1185">Reference proteome</keyword>
<dbReference type="AlphaFoldDB" id="A0AAD8MJT2"/>
<accession>A0AAD8MJT2</accession>